<evidence type="ECO:0000313" key="13">
    <source>
        <dbReference type="Proteomes" id="UP000092666"/>
    </source>
</evidence>
<keyword evidence="3 8" id="KW-0813">Transport</keyword>
<dbReference type="NCBIfam" id="TIGR00879">
    <property type="entry name" value="SP"/>
    <property type="match status" value="1"/>
</dbReference>
<feature type="transmembrane region" description="Helical" evidence="10">
    <location>
        <begin position="198"/>
        <end position="217"/>
    </location>
</feature>
<reference evidence="12 13" key="1">
    <citation type="submission" date="2013-07" db="EMBL/GenBank/DDBJ databases">
        <title>The Genome Sequence of Cryptococcus heveanensis BCC8398.</title>
        <authorList>
            <consortium name="The Broad Institute Genome Sequencing Platform"/>
            <person name="Cuomo C."/>
            <person name="Litvintseva A."/>
            <person name="Chen Y."/>
            <person name="Heitman J."/>
            <person name="Sun S."/>
            <person name="Springer D."/>
            <person name="Dromer F."/>
            <person name="Young S.K."/>
            <person name="Zeng Q."/>
            <person name="Gargeya S."/>
            <person name="Fitzgerald M."/>
            <person name="Abouelleil A."/>
            <person name="Alvarado L."/>
            <person name="Berlin A.M."/>
            <person name="Chapman S.B."/>
            <person name="Dewar J."/>
            <person name="Goldberg J."/>
            <person name="Griggs A."/>
            <person name="Gujja S."/>
            <person name="Hansen M."/>
            <person name="Howarth C."/>
            <person name="Imamovic A."/>
            <person name="Larimer J."/>
            <person name="McCowan C."/>
            <person name="Murphy C."/>
            <person name="Pearson M."/>
            <person name="Priest M."/>
            <person name="Roberts A."/>
            <person name="Saif S."/>
            <person name="Shea T."/>
            <person name="Sykes S."/>
            <person name="Wortman J."/>
            <person name="Nusbaum C."/>
            <person name="Birren B."/>
        </authorList>
    </citation>
    <scope>NUCLEOTIDE SEQUENCE [LARGE SCALE GENOMIC DNA]</scope>
    <source>
        <strain evidence="12 13">BCC8398</strain>
    </source>
</reference>
<dbReference type="EMBL" id="KI669512">
    <property type="protein sequence ID" value="OCF31834.1"/>
    <property type="molecule type" value="Genomic_DNA"/>
</dbReference>
<protein>
    <submittedName>
        <fullName evidence="12">Sugar transporter</fullName>
    </submittedName>
</protein>
<evidence type="ECO:0000259" key="11">
    <source>
        <dbReference type="PROSITE" id="PS50850"/>
    </source>
</evidence>
<evidence type="ECO:0000256" key="8">
    <source>
        <dbReference type="RuleBase" id="RU003346"/>
    </source>
</evidence>
<feature type="transmembrane region" description="Helical" evidence="10">
    <location>
        <begin position="323"/>
        <end position="345"/>
    </location>
</feature>
<feature type="transmembrane region" description="Helical" evidence="10">
    <location>
        <begin position="107"/>
        <end position="130"/>
    </location>
</feature>
<dbReference type="GO" id="GO:0016020">
    <property type="term" value="C:membrane"/>
    <property type="evidence" value="ECO:0007669"/>
    <property type="project" value="UniProtKB-SubCell"/>
</dbReference>
<proteinExistence type="inferred from homology"/>
<dbReference type="PROSITE" id="PS00217">
    <property type="entry name" value="SUGAR_TRANSPORT_2"/>
    <property type="match status" value="1"/>
</dbReference>
<comment type="catalytic activity">
    <reaction evidence="7">
        <text>myo-inositol(out) + H(+)(out) = myo-inositol(in) + H(+)(in)</text>
        <dbReference type="Rhea" id="RHEA:60364"/>
        <dbReference type="ChEBI" id="CHEBI:15378"/>
        <dbReference type="ChEBI" id="CHEBI:17268"/>
    </reaction>
</comment>
<evidence type="ECO:0000256" key="10">
    <source>
        <dbReference type="SAM" id="Phobius"/>
    </source>
</evidence>
<evidence type="ECO:0000256" key="2">
    <source>
        <dbReference type="ARBA" id="ARBA00010992"/>
    </source>
</evidence>
<reference evidence="13" key="2">
    <citation type="submission" date="2013-12" db="EMBL/GenBank/DDBJ databases">
        <title>Evolution of pathogenesis and genome organization in the Tremellales.</title>
        <authorList>
            <person name="Cuomo C."/>
            <person name="Litvintseva A."/>
            <person name="Heitman J."/>
            <person name="Chen Y."/>
            <person name="Sun S."/>
            <person name="Springer D."/>
            <person name="Dromer F."/>
            <person name="Young S."/>
            <person name="Zeng Q."/>
            <person name="Chapman S."/>
            <person name="Gujja S."/>
            <person name="Saif S."/>
            <person name="Birren B."/>
        </authorList>
    </citation>
    <scope>NUCLEOTIDE SEQUENCE [LARGE SCALE GENOMIC DNA]</scope>
    <source>
        <strain evidence="13">BCC8398</strain>
    </source>
</reference>
<evidence type="ECO:0000256" key="3">
    <source>
        <dbReference type="ARBA" id="ARBA00022448"/>
    </source>
</evidence>
<dbReference type="InterPro" id="IPR020846">
    <property type="entry name" value="MFS_dom"/>
</dbReference>
<feature type="transmembrane region" description="Helical" evidence="10">
    <location>
        <begin position="26"/>
        <end position="42"/>
    </location>
</feature>
<feature type="region of interest" description="Disordered" evidence="9">
    <location>
        <begin position="556"/>
        <end position="581"/>
    </location>
</feature>
<dbReference type="InterPro" id="IPR005828">
    <property type="entry name" value="MFS_sugar_transport-like"/>
</dbReference>
<keyword evidence="12" id="KW-0762">Sugar transport</keyword>
<evidence type="ECO:0000313" key="12">
    <source>
        <dbReference type="EMBL" id="OCF31834.1"/>
    </source>
</evidence>
<feature type="transmembrane region" description="Helical" evidence="10">
    <location>
        <begin position="463"/>
        <end position="481"/>
    </location>
</feature>
<keyword evidence="5 10" id="KW-1133">Transmembrane helix</keyword>
<feature type="transmembrane region" description="Helical" evidence="10">
    <location>
        <begin position="136"/>
        <end position="154"/>
    </location>
</feature>
<dbReference type="FunFam" id="1.20.1250.20:FF:000078">
    <property type="entry name" value="MFS maltose transporter, putative"/>
    <property type="match status" value="1"/>
</dbReference>
<dbReference type="PROSITE" id="PS50850">
    <property type="entry name" value="MFS"/>
    <property type="match status" value="1"/>
</dbReference>
<dbReference type="InterPro" id="IPR036259">
    <property type="entry name" value="MFS_trans_sf"/>
</dbReference>
<organism evidence="12 13">
    <name type="scientific">Kwoniella heveanensis BCC8398</name>
    <dbReference type="NCBI Taxonomy" id="1296120"/>
    <lineage>
        <taxon>Eukaryota</taxon>
        <taxon>Fungi</taxon>
        <taxon>Dikarya</taxon>
        <taxon>Basidiomycota</taxon>
        <taxon>Agaricomycotina</taxon>
        <taxon>Tremellomycetes</taxon>
        <taxon>Tremellales</taxon>
        <taxon>Cryptococcaceae</taxon>
        <taxon>Kwoniella</taxon>
    </lineage>
</organism>
<feature type="transmembrane region" description="Helical" evidence="10">
    <location>
        <begin position="393"/>
        <end position="417"/>
    </location>
</feature>
<dbReference type="PANTHER" id="PTHR48022:SF77">
    <property type="entry name" value="MAJOR FACILITATOR SUPERFAMILY (MFS) PROFILE DOMAIN-CONTAINING PROTEIN"/>
    <property type="match status" value="1"/>
</dbReference>
<comment type="subcellular location">
    <subcellularLocation>
        <location evidence="1">Membrane</location>
        <topology evidence="1">Multi-pass membrane protein</topology>
    </subcellularLocation>
</comment>
<dbReference type="PRINTS" id="PR00171">
    <property type="entry name" value="SUGRTRNSPORT"/>
</dbReference>
<dbReference type="SUPFAM" id="SSF103473">
    <property type="entry name" value="MFS general substrate transporter"/>
    <property type="match status" value="1"/>
</dbReference>
<evidence type="ECO:0000256" key="6">
    <source>
        <dbReference type="ARBA" id="ARBA00023136"/>
    </source>
</evidence>
<evidence type="ECO:0000256" key="5">
    <source>
        <dbReference type="ARBA" id="ARBA00022989"/>
    </source>
</evidence>
<feature type="transmembrane region" description="Helical" evidence="10">
    <location>
        <begin position="78"/>
        <end position="95"/>
    </location>
</feature>
<evidence type="ECO:0000256" key="7">
    <source>
        <dbReference type="ARBA" id="ARBA00049119"/>
    </source>
</evidence>
<comment type="similarity">
    <text evidence="2 8">Belongs to the major facilitator superfamily. Sugar transporter (TC 2.A.1.1) family.</text>
</comment>
<dbReference type="Gene3D" id="1.20.1250.20">
    <property type="entry name" value="MFS general substrate transporter like domains"/>
    <property type="match status" value="1"/>
</dbReference>
<accession>A0A1B9GL71</accession>
<evidence type="ECO:0000256" key="4">
    <source>
        <dbReference type="ARBA" id="ARBA00022692"/>
    </source>
</evidence>
<keyword evidence="6 10" id="KW-0472">Membrane</keyword>
<name>A0A1B9GL71_9TREE</name>
<feature type="transmembrane region" description="Helical" evidence="10">
    <location>
        <begin position="429"/>
        <end position="451"/>
    </location>
</feature>
<evidence type="ECO:0000256" key="1">
    <source>
        <dbReference type="ARBA" id="ARBA00004141"/>
    </source>
</evidence>
<dbReference type="Proteomes" id="UP000092666">
    <property type="component" value="Unassembled WGS sequence"/>
</dbReference>
<dbReference type="InterPro" id="IPR003663">
    <property type="entry name" value="Sugar/inositol_transpt"/>
</dbReference>
<evidence type="ECO:0000256" key="9">
    <source>
        <dbReference type="SAM" id="MobiDB-lite"/>
    </source>
</evidence>
<keyword evidence="4 10" id="KW-0812">Transmembrane</keyword>
<dbReference type="STRING" id="1296120.A0A1B9GL71"/>
<sequence length="581" mass="62944">MVAAVTAGEGGVDHWGDWFKKEYRRPILFCALIAIAPVAYGYDGTYFTSLLETPVFVRQFGDPTGDGEYAISSSDQSLWVSIIQVGEVVGSLAAGPIGDFSGRKGGIFSAITLLAIGVVLQMIVIGSSALLTVGRLIAGAGIGIISNAAPLYLSEIPPVEIRGACVSSWQLMLAIGQVIGACVGLGSHNLSSTASWRIPVGINLVWVVLLFGVLFIVPESPRWLLYRGKEAKAERALAKIHGGSEYKDSLVQEQLAILNKAREEEAEASSSVSRWSDLYRNPVERRKFFATVGILVSQQISGVQFIFSYTTTFFALVGLKDTFIITIVVDVIEVVGVLASFFVVNRFGRRPLLIYTGIFMFITLVVVGCLGAVAGQGDFEPYLADHPSLGKAVAAMICLYVFAFNVAWGPLAWVVAAEMSTGRNRQKHLSIGTALFWVSAWAVTFTLPYLFQPADAGLGPMIGFIYAVGGFLSVAFVYFFIPETIGRTLEEINFMMEARIPTRQWKDFDLATVVARDEKKTARGTTEHVEMTHDGTAAVPKPRAKRFGSSLWTNNNNKEVIDGHGGITPTPASKEQPELNA</sequence>
<dbReference type="PANTHER" id="PTHR48022">
    <property type="entry name" value="PLASTIDIC GLUCOSE TRANSPORTER 4"/>
    <property type="match status" value="1"/>
</dbReference>
<dbReference type="Pfam" id="PF00083">
    <property type="entry name" value="Sugar_tr"/>
    <property type="match status" value="1"/>
</dbReference>
<dbReference type="OrthoDB" id="6612291at2759"/>
<feature type="transmembrane region" description="Helical" evidence="10">
    <location>
        <begin position="288"/>
        <end position="317"/>
    </location>
</feature>
<dbReference type="AlphaFoldDB" id="A0A1B9GL71"/>
<dbReference type="InterPro" id="IPR050360">
    <property type="entry name" value="MFS_Sugar_Transporters"/>
</dbReference>
<dbReference type="GO" id="GO:0005351">
    <property type="term" value="F:carbohydrate:proton symporter activity"/>
    <property type="evidence" value="ECO:0007669"/>
    <property type="project" value="TreeGrafter"/>
</dbReference>
<keyword evidence="13" id="KW-1185">Reference proteome</keyword>
<feature type="domain" description="Major facilitator superfamily (MFS) profile" evidence="11">
    <location>
        <begin position="29"/>
        <end position="485"/>
    </location>
</feature>
<feature type="transmembrane region" description="Helical" evidence="10">
    <location>
        <begin position="166"/>
        <end position="186"/>
    </location>
</feature>
<feature type="transmembrane region" description="Helical" evidence="10">
    <location>
        <begin position="352"/>
        <end position="373"/>
    </location>
</feature>
<gene>
    <name evidence="12" type="ORF">I316_06432</name>
</gene>
<dbReference type="InterPro" id="IPR005829">
    <property type="entry name" value="Sugar_transporter_CS"/>
</dbReference>